<dbReference type="KEGG" id="thf:MA03_01555"/>
<dbReference type="InterPro" id="IPR029057">
    <property type="entry name" value="PRTase-like"/>
</dbReference>
<evidence type="ECO:0000313" key="2">
    <source>
        <dbReference type="EMBL" id="AKG38231.1"/>
    </source>
</evidence>
<proteinExistence type="predicted"/>
<dbReference type="AlphaFoldDB" id="A0A0F7CKT7"/>
<keyword evidence="3" id="KW-1185">Reference proteome</keyword>
<evidence type="ECO:0000313" key="3">
    <source>
        <dbReference type="Proteomes" id="UP000067434"/>
    </source>
</evidence>
<dbReference type="Gene3D" id="3.40.50.2020">
    <property type="match status" value="1"/>
</dbReference>
<dbReference type="Proteomes" id="UP000067434">
    <property type="component" value="Chromosome"/>
</dbReference>
<sequence>MVEVFRDRLHAGRLLGEKLLSLRKTWEKAIVLGIPRGGVVTAKAVAEKLGVPLNAIVSRKLRAPGNPELGIGAVSEYDALWINQGLVEELGISEEYLNQEISFQRKRVSEYVAKFRGGLALQIPGLDAIIVDDGIATGATVIVAAIAARRAGASRVIIATPVISDDVVSLVREYCDELVWVHKPLLLYAVGMYYQDFSEVTDEQVVDILKHLQPS</sequence>
<dbReference type="InterPro" id="IPR000836">
    <property type="entry name" value="PRTase_dom"/>
</dbReference>
<dbReference type="OrthoDB" id="56536at2157"/>
<name>A0A0F7CKT7_9CREN</name>
<dbReference type="Pfam" id="PF00156">
    <property type="entry name" value="Pribosyltran"/>
    <property type="match status" value="1"/>
</dbReference>
<evidence type="ECO:0000259" key="1">
    <source>
        <dbReference type="Pfam" id="PF00156"/>
    </source>
</evidence>
<gene>
    <name evidence="2" type="ORF">MA03_01555</name>
</gene>
<dbReference type="RefSeq" id="WP_052883591.1">
    <property type="nucleotide sequence ID" value="NZ_CP009961.1"/>
</dbReference>
<dbReference type="EMBL" id="CP009961">
    <property type="protein sequence ID" value="AKG38231.1"/>
    <property type="molecule type" value="Genomic_DNA"/>
</dbReference>
<organism evidence="2 3">
    <name type="scientific">Infirmifilum uzonense</name>
    <dbReference type="NCBI Taxonomy" id="1550241"/>
    <lineage>
        <taxon>Archaea</taxon>
        <taxon>Thermoproteota</taxon>
        <taxon>Thermoprotei</taxon>
        <taxon>Thermofilales</taxon>
        <taxon>Thermofilaceae</taxon>
        <taxon>Infirmifilum</taxon>
    </lineage>
</organism>
<dbReference type="STRING" id="1550241.MA03_01555"/>
<dbReference type="Gene3D" id="3.30.1310.20">
    <property type="entry name" value="PRTase-like"/>
    <property type="match status" value="1"/>
</dbReference>
<dbReference type="CDD" id="cd06223">
    <property type="entry name" value="PRTases_typeI"/>
    <property type="match status" value="1"/>
</dbReference>
<reference evidence="2 3" key="1">
    <citation type="journal article" date="2015" name="Stand. Genomic Sci.">
        <title>Complete genome sequence of and proposal of Thermofilum uzonense sp. nov. a novel hyperthermophilic crenarchaeon and emended description of the genus Thermofilum.</title>
        <authorList>
            <person name="Toshchakov S.V."/>
            <person name="Korzhenkov A.A."/>
            <person name="Samarov N.I."/>
            <person name="Mazunin I.O."/>
            <person name="Mozhey O.I."/>
            <person name="Shmyr I.S."/>
            <person name="Derbikova K.S."/>
            <person name="Taranov E.A."/>
            <person name="Dominova I.N."/>
            <person name="Bonch-Osmolovskaya E.A."/>
            <person name="Patrushev M.V."/>
            <person name="Podosokorskaya O.A."/>
            <person name="Kublanov I.V."/>
        </authorList>
    </citation>
    <scope>NUCLEOTIDE SEQUENCE [LARGE SCALE GENOMIC DNA]</scope>
    <source>
        <strain evidence="2 3">1807-2</strain>
    </source>
</reference>
<dbReference type="PATRIC" id="fig|1550241.5.peg.318"/>
<protein>
    <recommendedName>
        <fullName evidence="1">Phosphoribosyltransferase domain-containing protein</fullName>
    </recommendedName>
</protein>
<accession>A0A0F7CKT7</accession>
<dbReference type="HOGENOM" id="CLU_083583_0_0_2"/>
<dbReference type="GeneID" id="25400876"/>
<dbReference type="SUPFAM" id="SSF53271">
    <property type="entry name" value="PRTase-like"/>
    <property type="match status" value="1"/>
</dbReference>
<feature type="domain" description="Phosphoribosyltransferase" evidence="1">
    <location>
        <begin position="15"/>
        <end position="162"/>
    </location>
</feature>